<protein>
    <recommendedName>
        <fullName evidence="5">HTH lacI-type domain-containing protein</fullName>
    </recommendedName>
</protein>
<dbReference type="InterPro" id="IPR000843">
    <property type="entry name" value="HTH_LacI"/>
</dbReference>
<dbReference type="CDD" id="cd01392">
    <property type="entry name" value="HTH_LacI"/>
    <property type="match status" value="1"/>
</dbReference>
<name>A0A255XZU2_9PROT</name>
<evidence type="ECO:0000256" key="1">
    <source>
        <dbReference type="ARBA" id="ARBA00022491"/>
    </source>
</evidence>
<dbReference type="OrthoDB" id="9772505at2"/>
<evidence type="ECO:0000256" key="2">
    <source>
        <dbReference type="ARBA" id="ARBA00023015"/>
    </source>
</evidence>
<keyword evidence="4" id="KW-0804">Transcription</keyword>
<dbReference type="PANTHER" id="PTHR30146:SF148">
    <property type="entry name" value="HTH-TYPE TRANSCRIPTIONAL REPRESSOR PURR-RELATED"/>
    <property type="match status" value="1"/>
</dbReference>
<keyword evidence="3" id="KW-0238">DNA-binding</keyword>
<keyword evidence="2" id="KW-0805">Transcription regulation</keyword>
<dbReference type="InterPro" id="IPR028082">
    <property type="entry name" value="Peripla_BP_I"/>
</dbReference>
<dbReference type="Pfam" id="PF00356">
    <property type="entry name" value="LacI"/>
    <property type="match status" value="1"/>
</dbReference>
<dbReference type="GO" id="GO:0003700">
    <property type="term" value="F:DNA-binding transcription factor activity"/>
    <property type="evidence" value="ECO:0007669"/>
    <property type="project" value="TreeGrafter"/>
</dbReference>
<keyword evidence="1" id="KW-0678">Repressor</keyword>
<dbReference type="CDD" id="cd06289">
    <property type="entry name" value="PBP1_MalI-like"/>
    <property type="match status" value="1"/>
</dbReference>
<feature type="domain" description="HTH lacI-type" evidence="5">
    <location>
        <begin position="24"/>
        <end position="78"/>
    </location>
</feature>
<proteinExistence type="predicted"/>
<gene>
    <name evidence="6" type="ORF">CHR90_00345</name>
</gene>
<dbReference type="InterPro" id="IPR046335">
    <property type="entry name" value="LacI/GalR-like_sensor"/>
</dbReference>
<evidence type="ECO:0000256" key="3">
    <source>
        <dbReference type="ARBA" id="ARBA00023125"/>
    </source>
</evidence>
<evidence type="ECO:0000313" key="6">
    <source>
        <dbReference type="EMBL" id="OYQ22478.1"/>
    </source>
</evidence>
<evidence type="ECO:0000259" key="5">
    <source>
        <dbReference type="PROSITE" id="PS50932"/>
    </source>
</evidence>
<dbReference type="InterPro" id="IPR010982">
    <property type="entry name" value="Lambda_DNA-bd_dom_sf"/>
</dbReference>
<dbReference type="SMART" id="SM00354">
    <property type="entry name" value="HTH_LACI"/>
    <property type="match status" value="1"/>
</dbReference>
<accession>A0A255XZU2</accession>
<dbReference type="Gene3D" id="1.10.260.40">
    <property type="entry name" value="lambda repressor-like DNA-binding domains"/>
    <property type="match status" value="1"/>
</dbReference>
<dbReference type="PROSITE" id="PS00356">
    <property type="entry name" value="HTH_LACI_1"/>
    <property type="match status" value="1"/>
</dbReference>
<keyword evidence="7" id="KW-1185">Reference proteome</keyword>
<evidence type="ECO:0000256" key="4">
    <source>
        <dbReference type="ARBA" id="ARBA00023163"/>
    </source>
</evidence>
<dbReference type="PANTHER" id="PTHR30146">
    <property type="entry name" value="LACI-RELATED TRANSCRIPTIONAL REPRESSOR"/>
    <property type="match status" value="1"/>
</dbReference>
<dbReference type="SUPFAM" id="SSF47413">
    <property type="entry name" value="lambda repressor-like DNA-binding domains"/>
    <property type="match status" value="1"/>
</dbReference>
<organism evidence="6 7">
    <name type="scientific">Elstera cyanobacteriorum</name>
    <dbReference type="NCBI Taxonomy" id="2022747"/>
    <lineage>
        <taxon>Bacteria</taxon>
        <taxon>Pseudomonadati</taxon>
        <taxon>Pseudomonadota</taxon>
        <taxon>Alphaproteobacteria</taxon>
        <taxon>Rhodospirillales</taxon>
        <taxon>Rhodospirillaceae</taxon>
        <taxon>Elstera</taxon>
    </lineage>
</organism>
<comment type="caution">
    <text evidence="6">The sequence shown here is derived from an EMBL/GenBank/DDBJ whole genome shotgun (WGS) entry which is preliminary data.</text>
</comment>
<dbReference type="Pfam" id="PF13377">
    <property type="entry name" value="Peripla_BP_3"/>
    <property type="match status" value="1"/>
</dbReference>
<dbReference type="Gene3D" id="3.40.50.2300">
    <property type="match status" value="2"/>
</dbReference>
<dbReference type="Proteomes" id="UP000216361">
    <property type="component" value="Unassembled WGS sequence"/>
</dbReference>
<dbReference type="GO" id="GO:0000976">
    <property type="term" value="F:transcription cis-regulatory region binding"/>
    <property type="evidence" value="ECO:0007669"/>
    <property type="project" value="TreeGrafter"/>
</dbReference>
<dbReference type="EMBL" id="NOXS01000010">
    <property type="protein sequence ID" value="OYQ22478.1"/>
    <property type="molecule type" value="Genomic_DNA"/>
</dbReference>
<dbReference type="AlphaFoldDB" id="A0A255XZU2"/>
<reference evidence="6 7" key="1">
    <citation type="submission" date="2017-07" db="EMBL/GenBank/DDBJ databases">
        <title>Elstera cyanobacteriorum sp. nov., a novel bacterium isolated from cyanobacterial aggregates in a eutrophic lake.</title>
        <authorList>
            <person name="Cai H."/>
        </authorList>
    </citation>
    <scope>NUCLEOTIDE SEQUENCE [LARGE SCALE GENOMIC DNA]</scope>
    <source>
        <strain evidence="6 7">TH019</strain>
    </source>
</reference>
<dbReference type="PROSITE" id="PS50932">
    <property type="entry name" value="HTH_LACI_2"/>
    <property type="match status" value="1"/>
</dbReference>
<evidence type="ECO:0000313" key="7">
    <source>
        <dbReference type="Proteomes" id="UP000216361"/>
    </source>
</evidence>
<sequence length="365" mass="38386">MARIGQGKATGIKETTATGGRRSVTIIDIAEVAGVSKSTVSLVLKASPLVKSETRERVQRVMEEMGYVYNRGAASLRKSSSSVIGMVINDLANPFFAELAIGIEQALQHSGYIPYLAHTAESVARQAEVVRSMREHGAAGIILCPALGTDAADLADLSVPGLPIVLAIRRIAGARLSSVTSDSVGGARRATQHLIGLGHRRIAFIGGAEAMVVRQGRFTGYQEALQAAGLPLDPSLTMESMPTKDGGFQSMLTLLDRSDALNPLTAAVCFNDVVAIGAMLAVTRRGLQVGRDISLVGFDDTAEAQHVSPPLTSIAVDPAGLGKAAAGMLLRHIADTAPKFENYVGEARLVIRDSCRPPLRKDAIA</sequence>
<dbReference type="SUPFAM" id="SSF53822">
    <property type="entry name" value="Periplasmic binding protein-like I"/>
    <property type="match status" value="1"/>
</dbReference>